<dbReference type="Proteomes" id="UP000266841">
    <property type="component" value="Unassembled WGS sequence"/>
</dbReference>
<dbReference type="GO" id="GO:0005524">
    <property type="term" value="F:ATP binding"/>
    <property type="evidence" value="ECO:0007669"/>
    <property type="project" value="InterPro"/>
</dbReference>
<dbReference type="GO" id="GO:0005634">
    <property type="term" value="C:nucleus"/>
    <property type="evidence" value="ECO:0007669"/>
    <property type="project" value="InterPro"/>
</dbReference>
<name>K0TCJ5_THAOC</name>
<dbReference type="GO" id="GO:0003677">
    <property type="term" value="F:DNA binding"/>
    <property type="evidence" value="ECO:0007669"/>
    <property type="project" value="InterPro"/>
</dbReference>
<evidence type="ECO:0000313" key="3">
    <source>
        <dbReference type="Proteomes" id="UP000266841"/>
    </source>
</evidence>
<dbReference type="EMBL" id="AGNL01003268">
    <property type="protein sequence ID" value="EJK74904.1"/>
    <property type="molecule type" value="Genomic_DNA"/>
</dbReference>
<dbReference type="GO" id="GO:0006270">
    <property type="term" value="P:DNA replication initiation"/>
    <property type="evidence" value="ECO:0007669"/>
    <property type="project" value="InterPro"/>
</dbReference>
<proteinExistence type="predicted"/>
<feature type="compositionally biased region" description="Low complexity" evidence="1">
    <location>
        <begin position="1"/>
        <end position="17"/>
    </location>
</feature>
<feature type="region of interest" description="Disordered" evidence="1">
    <location>
        <begin position="319"/>
        <end position="340"/>
    </location>
</feature>
<dbReference type="AlphaFoldDB" id="K0TCJ5"/>
<dbReference type="Pfam" id="PF12619">
    <property type="entry name" value="MCM2_N"/>
    <property type="match status" value="1"/>
</dbReference>
<dbReference type="InterPro" id="IPR008045">
    <property type="entry name" value="MCM2"/>
</dbReference>
<gene>
    <name evidence="2" type="ORF">THAOC_03391</name>
</gene>
<accession>K0TCJ5</accession>
<organism evidence="2 3">
    <name type="scientific">Thalassiosira oceanica</name>
    <name type="common">Marine diatom</name>
    <dbReference type="NCBI Taxonomy" id="159749"/>
    <lineage>
        <taxon>Eukaryota</taxon>
        <taxon>Sar</taxon>
        <taxon>Stramenopiles</taxon>
        <taxon>Ochrophyta</taxon>
        <taxon>Bacillariophyta</taxon>
        <taxon>Coscinodiscophyceae</taxon>
        <taxon>Thalassiosirophycidae</taxon>
        <taxon>Thalassiosirales</taxon>
        <taxon>Thalassiosiraceae</taxon>
        <taxon>Thalassiosira</taxon>
    </lineage>
</organism>
<feature type="compositionally biased region" description="Basic and acidic residues" evidence="1">
    <location>
        <begin position="214"/>
        <end position="223"/>
    </location>
</feature>
<feature type="compositionally biased region" description="Basic and acidic residues" evidence="1">
    <location>
        <begin position="67"/>
        <end position="78"/>
    </location>
</feature>
<evidence type="ECO:0000313" key="2">
    <source>
        <dbReference type="EMBL" id="EJK74904.1"/>
    </source>
</evidence>
<feature type="region of interest" description="Disordered" evidence="1">
    <location>
        <begin position="210"/>
        <end position="276"/>
    </location>
</feature>
<comment type="caution">
    <text evidence="2">The sequence shown here is derived from an EMBL/GenBank/DDBJ whole genome shotgun (WGS) entry which is preliminary data.</text>
</comment>
<sequence>MADDGSPTGPTGPTGPSNVPKRRRLAEETDDDEAEGDAGNAPSQQQHQDDEDANDEAAAGGGGAGDSSRRARLEQRAAERRRRRLQAEVADLNVSYPGDEFYRGADFRRWSRGAAPGLRWPKGWDDIQLEPADIRSGYTAHNAEAWNRQPVHTIESAFFGVFDIGPRHRVSFGGDTSPRSNGRRLAFWRGGDWRQPGFLQGITTHNIRSGCKTASREKPEIESRGLVYARQNPEMEEVPDPNVLGDEPMDADPNDGDPDLSDNNGEESDGDYIDENVDDAAAVLLGSSGRVRDEDEGDGEDLVENAMQDYQPIAALDTYGTEGIDDREYGSIDADERASA</sequence>
<feature type="compositionally biased region" description="Acidic residues" evidence="1">
    <location>
        <begin position="247"/>
        <end position="276"/>
    </location>
</feature>
<feature type="non-terminal residue" evidence="2">
    <location>
        <position position="340"/>
    </location>
</feature>
<keyword evidence="3" id="KW-1185">Reference proteome</keyword>
<feature type="region of interest" description="Disordered" evidence="1">
    <location>
        <begin position="1"/>
        <end position="83"/>
    </location>
</feature>
<evidence type="ECO:0000256" key="1">
    <source>
        <dbReference type="SAM" id="MobiDB-lite"/>
    </source>
</evidence>
<protein>
    <submittedName>
        <fullName evidence="2">Uncharacterized protein</fullName>
    </submittedName>
</protein>
<feature type="compositionally biased region" description="Basic and acidic residues" evidence="1">
    <location>
        <begin position="324"/>
        <end position="340"/>
    </location>
</feature>
<dbReference type="GO" id="GO:0042555">
    <property type="term" value="C:MCM complex"/>
    <property type="evidence" value="ECO:0007669"/>
    <property type="project" value="InterPro"/>
</dbReference>
<reference evidence="2 3" key="1">
    <citation type="journal article" date="2012" name="Genome Biol.">
        <title>Genome and low-iron response of an oceanic diatom adapted to chronic iron limitation.</title>
        <authorList>
            <person name="Lommer M."/>
            <person name="Specht M."/>
            <person name="Roy A.S."/>
            <person name="Kraemer L."/>
            <person name="Andreson R."/>
            <person name="Gutowska M.A."/>
            <person name="Wolf J."/>
            <person name="Bergner S.V."/>
            <person name="Schilhabel M.B."/>
            <person name="Klostermeier U.C."/>
            <person name="Beiko R.G."/>
            <person name="Rosenstiel P."/>
            <person name="Hippler M."/>
            <person name="Laroche J."/>
        </authorList>
    </citation>
    <scope>NUCLEOTIDE SEQUENCE [LARGE SCALE GENOMIC DNA]</scope>
    <source>
        <strain evidence="2 3">CCMP1005</strain>
    </source>
</reference>